<keyword evidence="2" id="KW-1185">Reference proteome</keyword>
<organism evidence="1 2">
    <name type="scientific">Verticillium nonalfalfae</name>
    <dbReference type="NCBI Taxonomy" id="1051616"/>
    <lineage>
        <taxon>Eukaryota</taxon>
        <taxon>Fungi</taxon>
        <taxon>Dikarya</taxon>
        <taxon>Ascomycota</taxon>
        <taxon>Pezizomycotina</taxon>
        <taxon>Sordariomycetes</taxon>
        <taxon>Hypocreomycetidae</taxon>
        <taxon>Glomerellales</taxon>
        <taxon>Plectosphaerellaceae</taxon>
        <taxon>Verticillium</taxon>
    </lineage>
</organism>
<dbReference type="EMBL" id="RBVV01000009">
    <property type="protein sequence ID" value="RNJ60176.1"/>
    <property type="molecule type" value="Genomic_DNA"/>
</dbReference>
<sequence length="76" mass="8521">MPATKVAVTKLTIRREGKMVPLRSTIEITTRTVRKPIESLPMVEDVAAAIFRWEEENQKGLAKLAVLTRSACQRGQ</sequence>
<dbReference type="RefSeq" id="XP_028498334.1">
    <property type="nucleotide sequence ID" value="XM_028643283.1"/>
</dbReference>
<protein>
    <submittedName>
        <fullName evidence="1">Uncharacterized protein</fullName>
    </submittedName>
</protein>
<dbReference type="Proteomes" id="UP000267145">
    <property type="component" value="Unassembled WGS sequence"/>
</dbReference>
<dbReference type="GeneID" id="39612896"/>
<evidence type="ECO:0000313" key="1">
    <source>
        <dbReference type="EMBL" id="RNJ60176.1"/>
    </source>
</evidence>
<dbReference type="AlphaFoldDB" id="A0A3M9YK42"/>
<reference evidence="1 2" key="1">
    <citation type="submission" date="2018-10" db="EMBL/GenBank/DDBJ databases">
        <title>Genome sequence of Verticillium nonalfalfae VnAa140.</title>
        <authorList>
            <person name="Stajich J.E."/>
            <person name="Kasson M.T."/>
        </authorList>
    </citation>
    <scope>NUCLEOTIDE SEQUENCE [LARGE SCALE GENOMIC DNA]</scope>
    <source>
        <strain evidence="1 2">VnAa140</strain>
    </source>
</reference>
<name>A0A3M9YK42_9PEZI</name>
<accession>A0A3M9YK42</accession>
<comment type="caution">
    <text evidence="1">The sequence shown here is derived from an EMBL/GenBank/DDBJ whole genome shotgun (WGS) entry which is preliminary data.</text>
</comment>
<evidence type="ECO:0000313" key="2">
    <source>
        <dbReference type="Proteomes" id="UP000267145"/>
    </source>
</evidence>
<proteinExistence type="predicted"/>
<gene>
    <name evidence="1" type="ORF">D7B24_009207</name>
</gene>